<keyword evidence="3" id="KW-1185">Reference proteome</keyword>
<dbReference type="AlphaFoldDB" id="A0A0A1U1F8"/>
<dbReference type="KEGG" id="eiv:EIN_274270"/>
<evidence type="ECO:0000313" key="2">
    <source>
        <dbReference type="EMBL" id="ELP87860.1"/>
    </source>
</evidence>
<dbReference type="Proteomes" id="UP000014680">
    <property type="component" value="Unassembled WGS sequence"/>
</dbReference>
<reference evidence="2 3" key="1">
    <citation type="submission" date="2012-10" db="EMBL/GenBank/DDBJ databases">
        <authorList>
            <person name="Zafar N."/>
            <person name="Inman J."/>
            <person name="Hall N."/>
            <person name="Lorenzi H."/>
            <person name="Caler E."/>
        </authorList>
    </citation>
    <scope>NUCLEOTIDE SEQUENCE [LARGE SCALE GENOMIC DNA]</scope>
    <source>
        <strain evidence="2 3">IP1</strain>
    </source>
</reference>
<dbReference type="VEuPathDB" id="AmoebaDB:EIN_274270"/>
<dbReference type="RefSeq" id="XP_004254631.1">
    <property type="nucleotide sequence ID" value="XM_004254583.1"/>
</dbReference>
<organism evidence="2 3">
    <name type="scientific">Entamoeba invadens IP1</name>
    <dbReference type="NCBI Taxonomy" id="370355"/>
    <lineage>
        <taxon>Eukaryota</taxon>
        <taxon>Amoebozoa</taxon>
        <taxon>Evosea</taxon>
        <taxon>Archamoebae</taxon>
        <taxon>Mastigamoebida</taxon>
        <taxon>Entamoebidae</taxon>
        <taxon>Entamoeba</taxon>
    </lineage>
</organism>
<sequence length="221" mass="24968">MSLSSSNSESFESDDKNQEVVPAKLDLMKHFDKIPEKVDGVEYVLCKHCKAESEKGGDNKIKRIKCKPENMRRHLNHCRFYLAENKQTLAKPKLPSLGGKRPRDTNSPKSEQEDKIDHSESERSEKRDDDKKEAIVVAPLVITSPGCKTITVKYSRRAESMDITPGMSAEQLIDGLKEVFGIPQETPCFLRRETEKKVLLGSNEIVLLINNGETLCLKNPK</sequence>
<protein>
    <submittedName>
        <fullName evidence="2">Uncharacterized protein</fullName>
    </submittedName>
</protein>
<dbReference type="EMBL" id="KB206783">
    <property type="protein sequence ID" value="ELP87860.1"/>
    <property type="molecule type" value="Genomic_DNA"/>
</dbReference>
<name>A0A0A1U1F8_ENTIV</name>
<dbReference type="GeneID" id="14886875"/>
<evidence type="ECO:0000256" key="1">
    <source>
        <dbReference type="SAM" id="MobiDB-lite"/>
    </source>
</evidence>
<feature type="compositionally biased region" description="Basic and acidic residues" evidence="1">
    <location>
        <begin position="101"/>
        <end position="130"/>
    </location>
</feature>
<accession>A0A0A1U1F8</accession>
<proteinExistence type="predicted"/>
<gene>
    <name evidence="2" type="ORF">EIN_274270</name>
</gene>
<feature type="region of interest" description="Disordered" evidence="1">
    <location>
        <begin position="91"/>
        <end position="130"/>
    </location>
</feature>
<dbReference type="OMA" id="HCKAESE"/>
<evidence type="ECO:0000313" key="3">
    <source>
        <dbReference type="Proteomes" id="UP000014680"/>
    </source>
</evidence>
<dbReference type="OrthoDB" id="26332at2759"/>